<gene>
    <name evidence="2" type="ORF">BC793_11029</name>
</gene>
<dbReference type="GO" id="GO:0030246">
    <property type="term" value="F:carbohydrate binding"/>
    <property type="evidence" value="ECO:0007669"/>
    <property type="project" value="InterPro"/>
</dbReference>
<evidence type="ECO:0000313" key="2">
    <source>
        <dbReference type="EMBL" id="PWK46041.1"/>
    </source>
</evidence>
<dbReference type="InterPro" id="IPR008969">
    <property type="entry name" value="CarboxyPept-like_regulatory"/>
</dbReference>
<dbReference type="SUPFAM" id="SSF117074">
    <property type="entry name" value="Hypothetical protein PA1324"/>
    <property type="match status" value="1"/>
</dbReference>
<keyword evidence="3" id="KW-1185">Reference proteome</keyword>
<evidence type="ECO:0000256" key="1">
    <source>
        <dbReference type="SAM" id="SignalP"/>
    </source>
</evidence>
<feature type="chain" id="PRO_5016395942" evidence="1">
    <location>
        <begin position="21"/>
        <end position="792"/>
    </location>
</feature>
<feature type="signal peptide" evidence="1">
    <location>
        <begin position="1"/>
        <end position="20"/>
    </location>
</feature>
<dbReference type="SUPFAM" id="SSF49452">
    <property type="entry name" value="Starch-binding domain-like"/>
    <property type="match status" value="2"/>
</dbReference>
<sequence length="792" mass="81488">MIRSVLVRLGGVLTAGLLMAAGMAAPAAAVAAAGNVGGVYTDHTGTPIVDAWVVVWGAEDGSYLAGSNTDAEGRYSLADVPAGPVKLSFQSESLIQWAPGVLSQEDAQVYQVPADGTLTVDERRRPAGAVEGVVTGADGAPAAWVQVDVRDLAGDSHASAYTDDAGRYRLSVWAGDHHVGFGPDAAKQWVPGAAREEDADTITVAAGATVRVDETLLPTGTFRGRLTAVDGSPLISVEVLLYAGERRIYGGFTDDNGDYSFPVLPGDYVVGFQAGSHGAEQYIPGAVDRSKARVYTIAAGQTIVADDSVLKPASFSGRLVGADGKAKADFQVYVTSADDQQSYGTTTGSDGTWRIDDVQPGDYQVSFSNPSGARTQWAYGKTSREAADLIAVGAGAEVTVDETWLTGATLQVKAVDEVTGVAVDDFCVQVQAAGGFDQGCATGGTATVTDLTPGAALIDVVPGETTYFLRDRENPVTLVTGQTATMTVPLAKGGKVSFSASDRATGRPVAETCFALMTNGRGGLPDGYGDCTESQGTSISGAVAPGTYEVFAIAPDSYGHQWIGTAGGTGDQRAAARIVVTADRTVAAPAARLDPAGSITGVVTGSNGAPIEDADVSFTAWGFGPGPIHSVNTDGRGRYTIGKLGPYAWPLSFTASGHPRQWSGTVGNRFKAVHIPVTVGAPATYGIRLSAGSTVKGKVTIPAGLPATGWRLTVVNAVTGDQMADFDSYGQGPGGTYRMPVIGGQPVKISWLATGENDVLKTGWYDHATDQDSATRVGVPASGTKRVDVTLG</sequence>
<dbReference type="EMBL" id="QGGR01000010">
    <property type="protein sequence ID" value="PWK46041.1"/>
    <property type="molecule type" value="Genomic_DNA"/>
</dbReference>
<dbReference type="Gene3D" id="2.60.40.1120">
    <property type="entry name" value="Carboxypeptidase-like, regulatory domain"/>
    <property type="match status" value="3"/>
</dbReference>
<proteinExistence type="predicted"/>
<dbReference type="RefSeq" id="WP_146246388.1">
    <property type="nucleotide sequence ID" value="NZ_BONA01000055.1"/>
</dbReference>
<comment type="caution">
    <text evidence="2">The sequence shown here is derived from an EMBL/GenBank/DDBJ whole genome shotgun (WGS) entry which is preliminary data.</text>
</comment>
<keyword evidence="1" id="KW-0732">Signal</keyword>
<reference evidence="2 3" key="1">
    <citation type="submission" date="2018-05" db="EMBL/GenBank/DDBJ databases">
        <title>Genomic Encyclopedia of Archaeal and Bacterial Type Strains, Phase II (KMG-II): from individual species to whole genera.</title>
        <authorList>
            <person name="Goeker M."/>
        </authorList>
    </citation>
    <scope>NUCLEOTIDE SEQUENCE [LARGE SCALE GENOMIC DNA]</scope>
    <source>
        <strain evidence="2 3">DSM 45184</strain>
    </source>
</reference>
<dbReference type="AlphaFoldDB" id="A0A316FB03"/>
<evidence type="ECO:0000313" key="3">
    <source>
        <dbReference type="Proteomes" id="UP000245697"/>
    </source>
</evidence>
<dbReference type="SUPFAM" id="SSF49464">
    <property type="entry name" value="Carboxypeptidase regulatory domain-like"/>
    <property type="match status" value="2"/>
</dbReference>
<dbReference type="GO" id="GO:0004180">
    <property type="term" value="F:carboxypeptidase activity"/>
    <property type="evidence" value="ECO:0007669"/>
    <property type="project" value="UniProtKB-KW"/>
</dbReference>
<accession>A0A316FB03</accession>
<keyword evidence="2" id="KW-0378">Hydrolase</keyword>
<keyword evidence="2" id="KW-0645">Protease</keyword>
<name>A0A316FB03_9ACTN</name>
<organism evidence="2 3">
    <name type="scientific">Actinoplanes xinjiangensis</name>
    <dbReference type="NCBI Taxonomy" id="512350"/>
    <lineage>
        <taxon>Bacteria</taxon>
        <taxon>Bacillati</taxon>
        <taxon>Actinomycetota</taxon>
        <taxon>Actinomycetes</taxon>
        <taxon>Micromonosporales</taxon>
        <taxon>Micromonosporaceae</taxon>
        <taxon>Actinoplanes</taxon>
    </lineage>
</organism>
<dbReference type="Proteomes" id="UP000245697">
    <property type="component" value="Unassembled WGS sequence"/>
</dbReference>
<dbReference type="Pfam" id="PF13620">
    <property type="entry name" value="CarboxypepD_reg"/>
    <property type="match status" value="2"/>
</dbReference>
<keyword evidence="2" id="KW-0121">Carboxypeptidase</keyword>
<dbReference type="InterPro" id="IPR013784">
    <property type="entry name" value="Carb-bd-like_fold"/>
</dbReference>
<protein>
    <submittedName>
        <fullName evidence="2">Carboxypeptidase family protein</fullName>
    </submittedName>
</protein>
<dbReference type="OrthoDB" id="3632511at2"/>